<organism evidence="2 3">
    <name type="scientific">Pedobacter cryophilus</name>
    <dbReference type="NCBI Taxonomy" id="2571271"/>
    <lineage>
        <taxon>Bacteria</taxon>
        <taxon>Pseudomonadati</taxon>
        <taxon>Bacteroidota</taxon>
        <taxon>Sphingobacteriia</taxon>
        <taxon>Sphingobacteriales</taxon>
        <taxon>Sphingobacteriaceae</taxon>
        <taxon>Pedobacter</taxon>
    </lineage>
</organism>
<evidence type="ECO:0000313" key="3">
    <source>
        <dbReference type="Proteomes" id="UP000308181"/>
    </source>
</evidence>
<name>A0A4U1C3M7_9SPHI</name>
<keyword evidence="3" id="KW-1185">Reference proteome</keyword>
<protein>
    <submittedName>
        <fullName evidence="2">Uncharacterized protein</fullName>
    </submittedName>
</protein>
<reference evidence="2 3" key="1">
    <citation type="submission" date="2019-04" db="EMBL/GenBank/DDBJ databases">
        <title>Pedobacter sp. AR-3-17 sp. nov., isolated from Arctic soil.</title>
        <authorList>
            <person name="Dahal R.H."/>
            <person name="Kim D.-U."/>
        </authorList>
    </citation>
    <scope>NUCLEOTIDE SEQUENCE [LARGE SCALE GENOMIC DNA]</scope>
    <source>
        <strain evidence="2 3">AR-3-17</strain>
    </source>
</reference>
<gene>
    <name evidence="2" type="ORF">FA046_07365</name>
</gene>
<comment type="caution">
    <text evidence="2">The sequence shown here is derived from an EMBL/GenBank/DDBJ whole genome shotgun (WGS) entry which is preliminary data.</text>
</comment>
<evidence type="ECO:0000313" key="2">
    <source>
        <dbReference type="EMBL" id="TKB98926.1"/>
    </source>
</evidence>
<dbReference type="Proteomes" id="UP000308181">
    <property type="component" value="Unassembled WGS sequence"/>
</dbReference>
<dbReference type="EMBL" id="SWBP01000002">
    <property type="protein sequence ID" value="TKB98926.1"/>
    <property type="molecule type" value="Genomic_DNA"/>
</dbReference>
<accession>A0A4U1C3M7</accession>
<feature type="coiled-coil region" evidence="1">
    <location>
        <begin position="14"/>
        <end position="41"/>
    </location>
</feature>
<sequence>MFISTAPVFFDLDQKVVNAAIMQLELEIEAKENNADTKNVNNFLKKGIDFINNQNFSVNTVLKIDDIDYHFVSKKYIKTYFPRVLTPPPNHI</sequence>
<evidence type="ECO:0000256" key="1">
    <source>
        <dbReference type="SAM" id="Coils"/>
    </source>
</evidence>
<dbReference type="AlphaFoldDB" id="A0A4U1C3M7"/>
<keyword evidence="1" id="KW-0175">Coiled coil</keyword>
<proteinExistence type="predicted"/>